<dbReference type="EMBL" id="ANIX01000546">
    <property type="protein sequence ID" value="ETP24384.1"/>
    <property type="molecule type" value="Genomic_DNA"/>
</dbReference>
<gene>
    <name evidence="1" type="ORF">F441_02583</name>
</gene>
<organism evidence="1 2">
    <name type="scientific">Phytophthora nicotianae CJ01A1</name>
    <dbReference type="NCBI Taxonomy" id="1317063"/>
    <lineage>
        <taxon>Eukaryota</taxon>
        <taxon>Sar</taxon>
        <taxon>Stramenopiles</taxon>
        <taxon>Oomycota</taxon>
        <taxon>Peronosporomycetes</taxon>
        <taxon>Peronosporales</taxon>
        <taxon>Peronosporaceae</taxon>
        <taxon>Phytophthora</taxon>
    </lineage>
</organism>
<comment type="caution">
    <text evidence="1">The sequence shown here is derived from an EMBL/GenBank/DDBJ whole genome shotgun (WGS) entry which is preliminary data.</text>
</comment>
<proteinExistence type="predicted"/>
<sequence>MDACGHILELPRRRRKLQQGWLGSCARHMDLSLCATGHVTAQQ</sequence>
<accession>W2XR25</accession>
<reference evidence="1 2" key="1">
    <citation type="submission" date="2013-11" db="EMBL/GenBank/DDBJ databases">
        <title>The Genome Sequence of Phytophthora parasitica CJ01A1.</title>
        <authorList>
            <consortium name="The Broad Institute Genomics Platform"/>
            <person name="Russ C."/>
            <person name="Tyler B."/>
            <person name="Panabieres F."/>
            <person name="Shan W."/>
            <person name="Tripathy S."/>
            <person name="Grunwald N."/>
            <person name="Machado M."/>
            <person name="Johnson C.S."/>
            <person name="Walker B."/>
            <person name="Young S.K."/>
            <person name="Zeng Q."/>
            <person name="Gargeya S."/>
            <person name="Fitzgerald M."/>
            <person name="Haas B."/>
            <person name="Abouelleil A."/>
            <person name="Allen A.W."/>
            <person name="Alvarado L."/>
            <person name="Arachchi H.M."/>
            <person name="Berlin A.M."/>
            <person name="Chapman S.B."/>
            <person name="Gainer-Dewar J."/>
            <person name="Goldberg J."/>
            <person name="Griggs A."/>
            <person name="Gujja S."/>
            <person name="Hansen M."/>
            <person name="Howarth C."/>
            <person name="Imamovic A."/>
            <person name="Ireland A."/>
            <person name="Larimer J."/>
            <person name="McCowan C."/>
            <person name="Murphy C."/>
            <person name="Pearson M."/>
            <person name="Poon T.W."/>
            <person name="Priest M."/>
            <person name="Roberts A."/>
            <person name="Saif S."/>
            <person name="Shea T."/>
            <person name="Sisk P."/>
            <person name="Sykes S."/>
            <person name="Wortman J."/>
            <person name="Nusbaum C."/>
            <person name="Birren B."/>
        </authorList>
    </citation>
    <scope>NUCLEOTIDE SEQUENCE [LARGE SCALE GENOMIC DNA]</scope>
    <source>
        <strain evidence="1 2">CJ01A1</strain>
    </source>
</reference>
<evidence type="ECO:0000313" key="1">
    <source>
        <dbReference type="EMBL" id="ETP24384.1"/>
    </source>
</evidence>
<name>W2XR25_PHYNI</name>
<protein>
    <submittedName>
        <fullName evidence="1">Uncharacterized protein</fullName>
    </submittedName>
</protein>
<dbReference type="Proteomes" id="UP000018958">
    <property type="component" value="Unassembled WGS sequence"/>
</dbReference>
<evidence type="ECO:0000313" key="2">
    <source>
        <dbReference type="Proteomes" id="UP000018958"/>
    </source>
</evidence>
<dbReference type="AlphaFoldDB" id="W2XR25"/>